<dbReference type="AlphaFoldDB" id="A0A7W4UU50"/>
<gene>
    <name evidence="5" type="ORF">FHX33_001087</name>
</gene>
<name>A0A7W4UU50_LEIAQ</name>
<evidence type="ECO:0000256" key="4">
    <source>
        <dbReference type="ARBA" id="ARBA00023163"/>
    </source>
</evidence>
<evidence type="ECO:0000313" key="6">
    <source>
        <dbReference type="Proteomes" id="UP000538196"/>
    </source>
</evidence>
<dbReference type="InterPro" id="IPR005650">
    <property type="entry name" value="BlaI_family"/>
</dbReference>
<keyword evidence="2" id="KW-0805">Transcription regulation</keyword>
<evidence type="ECO:0000256" key="1">
    <source>
        <dbReference type="ARBA" id="ARBA00011046"/>
    </source>
</evidence>
<keyword evidence="3" id="KW-0238">DNA-binding</keyword>
<evidence type="ECO:0000256" key="2">
    <source>
        <dbReference type="ARBA" id="ARBA00023015"/>
    </source>
</evidence>
<dbReference type="Gene3D" id="6.10.140.850">
    <property type="match status" value="1"/>
</dbReference>
<dbReference type="GO" id="GO:0045892">
    <property type="term" value="P:negative regulation of DNA-templated transcription"/>
    <property type="evidence" value="ECO:0007669"/>
    <property type="project" value="InterPro"/>
</dbReference>
<dbReference type="InterPro" id="IPR036388">
    <property type="entry name" value="WH-like_DNA-bd_sf"/>
</dbReference>
<dbReference type="RefSeq" id="WP_039923651.1">
    <property type="nucleotide sequence ID" value="NZ_JACHVP010000001.1"/>
</dbReference>
<keyword evidence="6" id="KW-1185">Reference proteome</keyword>
<reference evidence="5 6" key="1">
    <citation type="submission" date="2020-08" db="EMBL/GenBank/DDBJ databases">
        <title>Sequencing the genomes of 1000 actinobacteria strains.</title>
        <authorList>
            <person name="Klenk H.-P."/>
        </authorList>
    </citation>
    <scope>NUCLEOTIDE SEQUENCE [LARGE SCALE GENOMIC DNA]</scope>
    <source>
        <strain evidence="5 6">DSM 20146</strain>
    </source>
</reference>
<evidence type="ECO:0000256" key="3">
    <source>
        <dbReference type="ARBA" id="ARBA00023125"/>
    </source>
</evidence>
<dbReference type="InterPro" id="IPR036390">
    <property type="entry name" value="WH_DNA-bd_sf"/>
</dbReference>
<dbReference type="Proteomes" id="UP000538196">
    <property type="component" value="Unassembled WGS sequence"/>
</dbReference>
<organism evidence="5 6">
    <name type="scientific">Leifsonia aquatica</name>
    <name type="common">Corynebacterium aquaticum</name>
    <dbReference type="NCBI Taxonomy" id="144185"/>
    <lineage>
        <taxon>Bacteria</taxon>
        <taxon>Bacillati</taxon>
        <taxon>Actinomycetota</taxon>
        <taxon>Actinomycetes</taxon>
        <taxon>Micrococcales</taxon>
        <taxon>Microbacteriaceae</taxon>
        <taxon>Leifsonia</taxon>
    </lineage>
</organism>
<dbReference type="EMBL" id="JACHVP010000001">
    <property type="protein sequence ID" value="MBB2966355.1"/>
    <property type="molecule type" value="Genomic_DNA"/>
</dbReference>
<protein>
    <submittedName>
        <fullName evidence="5">Putative transcriptional regulator</fullName>
    </submittedName>
</protein>
<dbReference type="GO" id="GO:0003677">
    <property type="term" value="F:DNA binding"/>
    <property type="evidence" value="ECO:0007669"/>
    <property type="project" value="UniProtKB-KW"/>
</dbReference>
<accession>A0A7W4UU50</accession>
<comment type="similarity">
    <text evidence="1">Belongs to the BlaI transcriptional regulatory family.</text>
</comment>
<evidence type="ECO:0000313" key="5">
    <source>
        <dbReference type="EMBL" id="MBB2966355.1"/>
    </source>
</evidence>
<sequence length="122" mass="13438">MANLGELERAVMDALWAGDAPITANELRDKLSAARGEGKPPALTTVLTVLSRLEQKGMVDRERDVRPHVYFATLSRAGHVADLMREVLESSSDRTEALAYFVGTVDESEAQVLRRLLEARTS</sequence>
<proteinExistence type="inferred from homology"/>
<comment type="caution">
    <text evidence="5">The sequence shown here is derived from an EMBL/GenBank/DDBJ whole genome shotgun (WGS) entry which is preliminary data.</text>
</comment>
<keyword evidence="4" id="KW-0804">Transcription</keyword>
<dbReference type="SUPFAM" id="SSF46785">
    <property type="entry name" value="Winged helix' DNA-binding domain"/>
    <property type="match status" value="1"/>
</dbReference>
<dbReference type="Pfam" id="PF03965">
    <property type="entry name" value="Penicillinase_R"/>
    <property type="match status" value="1"/>
</dbReference>
<dbReference type="Gene3D" id="1.10.10.10">
    <property type="entry name" value="Winged helix-like DNA-binding domain superfamily/Winged helix DNA-binding domain"/>
    <property type="match status" value="1"/>
</dbReference>